<dbReference type="GO" id="GO:0005730">
    <property type="term" value="C:nucleolus"/>
    <property type="evidence" value="ECO:0007669"/>
    <property type="project" value="UniProtKB-SubCell"/>
</dbReference>
<dbReference type="Pfam" id="PF08698">
    <property type="entry name" value="Fcf2"/>
    <property type="match status" value="1"/>
</dbReference>
<feature type="domain" description="Fcf2 pre-rRNA processing C-terminal" evidence="3">
    <location>
        <begin position="113"/>
        <end position="160"/>
    </location>
</feature>
<dbReference type="GO" id="GO:0006396">
    <property type="term" value="P:RNA processing"/>
    <property type="evidence" value="ECO:0007669"/>
    <property type="project" value="TreeGrafter"/>
</dbReference>
<evidence type="ECO:0000313" key="5">
    <source>
        <dbReference type="Proteomes" id="UP000324222"/>
    </source>
</evidence>
<keyword evidence="4" id="KW-0808">Transferase</keyword>
<evidence type="ECO:0000259" key="3">
    <source>
        <dbReference type="Pfam" id="PF08698"/>
    </source>
</evidence>
<dbReference type="GO" id="GO:0003723">
    <property type="term" value="F:RNA binding"/>
    <property type="evidence" value="ECO:0007669"/>
    <property type="project" value="TreeGrafter"/>
</dbReference>
<dbReference type="GO" id="GO:0016740">
    <property type="term" value="F:transferase activity"/>
    <property type="evidence" value="ECO:0007669"/>
    <property type="project" value="UniProtKB-KW"/>
</dbReference>
<sequence>MSLPSSLPLPISEILRQKHKDHRKKTRNLSDICLHIDTTWAWERLNRVAKSYQPTDQLNPGEGKSGRIVNDDDIEKILATSEVLKPDFMQKTCLTPYFVNKKKAKEMRKKESEKTKGPGWFNMKAPELTEEAKRDLEVLQMRSVLDPKRHYKNDMKVRYPGKGCLQVVCTTLISVSIVAFMSRFCCKFLLVFLLPPHCFLVKLLKFRILVERLMLWFLRFDHLTHSDDNLALYYLMEH</sequence>
<protein>
    <submittedName>
        <fullName evidence="4">Deoxynucleotidyltransferase terminal-interacting protein 2</fullName>
    </submittedName>
</protein>
<dbReference type="AlphaFoldDB" id="A0A5B7HC98"/>
<dbReference type="InterPro" id="IPR039883">
    <property type="entry name" value="Fcf2/DNTTIP2"/>
</dbReference>
<keyword evidence="5" id="KW-1185">Reference proteome</keyword>
<gene>
    <name evidence="4" type="primary">Dnttip2</name>
    <name evidence="4" type="ORF">E2C01_061384</name>
</gene>
<evidence type="ECO:0000313" key="4">
    <source>
        <dbReference type="EMBL" id="MPC67215.1"/>
    </source>
</evidence>
<name>A0A5B7HC98_PORTR</name>
<dbReference type="OrthoDB" id="28112at2759"/>
<dbReference type="EMBL" id="VSRR010025918">
    <property type="protein sequence ID" value="MPC67215.1"/>
    <property type="molecule type" value="Genomic_DNA"/>
</dbReference>
<comment type="subcellular location">
    <subcellularLocation>
        <location evidence="1">Nucleus</location>
        <location evidence="1">Nucleolus</location>
    </subcellularLocation>
</comment>
<dbReference type="InterPro" id="IPR014810">
    <property type="entry name" value="Fcf2_C"/>
</dbReference>
<evidence type="ECO:0000256" key="2">
    <source>
        <dbReference type="ARBA" id="ARBA00023242"/>
    </source>
</evidence>
<keyword evidence="2" id="KW-0539">Nucleus</keyword>
<dbReference type="PANTHER" id="PTHR21686:SF12">
    <property type="entry name" value="DEOXYNUCLEOTIDYLTRANSFERASE TERMINAL-INTERACTING PROTEIN 2"/>
    <property type="match status" value="1"/>
</dbReference>
<reference evidence="4 5" key="1">
    <citation type="submission" date="2019-05" db="EMBL/GenBank/DDBJ databases">
        <title>Another draft genome of Portunus trituberculatus and its Hox gene families provides insights of decapod evolution.</title>
        <authorList>
            <person name="Jeong J.-H."/>
            <person name="Song I."/>
            <person name="Kim S."/>
            <person name="Choi T."/>
            <person name="Kim D."/>
            <person name="Ryu S."/>
            <person name="Kim W."/>
        </authorList>
    </citation>
    <scope>NUCLEOTIDE SEQUENCE [LARGE SCALE GENOMIC DNA]</scope>
    <source>
        <tissue evidence="4">Muscle</tissue>
    </source>
</reference>
<evidence type="ECO:0000256" key="1">
    <source>
        <dbReference type="ARBA" id="ARBA00004604"/>
    </source>
</evidence>
<dbReference type="PANTHER" id="PTHR21686">
    <property type="entry name" value="DEOXYNUCLEOTIDYLTRANSFERASE TERMINAL-INTERACTING PROTEIN 2"/>
    <property type="match status" value="1"/>
</dbReference>
<proteinExistence type="predicted"/>
<organism evidence="4 5">
    <name type="scientific">Portunus trituberculatus</name>
    <name type="common">Swimming crab</name>
    <name type="synonym">Neptunus trituberculatus</name>
    <dbReference type="NCBI Taxonomy" id="210409"/>
    <lineage>
        <taxon>Eukaryota</taxon>
        <taxon>Metazoa</taxon>
        <taxon>Ecdysozoa</taxon>
        <taxon>Arthropoda</taxon>
        <taxon>Crustacea</taxon>
        <taxon>Multicrustacea</taxon>
        <taxon>Malacostraca</taxon>
        <taxon>Eumalacostraca</taxon>
        <taxon>Eucarida</taxon>
        <taxon>Decapoda</taxon>
        <taxon>Pleocyemata</taxon>
        <taxon>Brachyura</taxon>
        <taxon>Eubrachyura</taxon>
        <taxon>Portunoidea</taxon>
        <taxon>Portunidae</taxon>
        <taxon>Portuninae</taxon>
        <taxon>Portunus</taxon>
    </lineage>
</organism>
<comment type="caution">
    <text evidence="4">The sequence shown here is derived from an EMBL/GenBank/DDBJ whole genome shotgun (WGS) entry which is preliminary data.</text>
</comment>
<dbReference type="Proteomes" id="UP000324222">
    <property type="component" value="Unassembled WGS sequence"/>
</dbReference>
<accession>A0A5B7HC98</accession>